<protein>
    <submittedName>
        <fullName evidence="3">Uncharacterized protein</fullName>
    </submittedName>
</protein>
<sequence length="481" mass="53298">MFNKKLLLTPLVLFCLAGCSFKPVTPLKDTSYTSTYDEANINAFWWKEFNDAVLDDLIASALKYNSDLALALNNIETSRANLGLSKIEYLPNVNYQGKASRGAPSGDLNSYASYNASAVLNYELDLWGKVRNSVKAKNSLFKATKYDYEAARLSIASSVANSYFKLLFLKEQESVLKDTLKSYEDTFKFRQNQFSVGAISSITLYQAKTQVDSAKVKLTNVINELSNTNTALAILTGKSYDDILYKDIITDKAHQPTTPEVPNGVPSDLLLRRADVAASLERLKATNFLVGVARAGYFPSFSLTGMFGYTSMEFDRLFIENANSWSAGGSLVGPLLDFGRSAKRVEIANLEQNASFVNYDKTLKEAFGEVRNALVGRENAISKQTNMANLLNSQEKLYNIANERFKTGYSDNLELLDAQRGYLSARLEYAASNLEVSNSVVEVFKALGGGFKVEDNKTKQMLESNATVLPTSSKNPFRNLR</sequence>
<dbReference type="InterPro" id="IPR010131">
    <property type="entry name" value="MdtP/NodT-like"/>
</dbReference>
<comment type="caution">
    <text evidence="3">The sequence shown here is derived from an EMBL/GenBank/DDBJ whole genome shotgun (WGS) entry which is preliminary data.</text>
</comment>
<dbReference type="InterPro" id="IPR003423">
    <property type="entry name" value="OMP_efflux"/>
</dbReference>
<reference evidence="3 4" key="1">
    <citation type="submission" date="2017-12" db="EMBL/GenBank/DDBJ databases">
        <title>Phylogenetic diversity of female urinary microbiome.</title>
        <authorList>
            <person name="Thomas-White K."/>
            <person name="Wolfe A.J."/>
        </authorList>
    </citation>
    <scope>NUCLEOTIDE SEQUENCE [LARGE SCALE GENOMIC DNA]</scope>
    <source>
        <strain evidence="3 4">UMB0112</strain>
    </source>
</reference>
<dbReference type="Pfam" id="PF02321">
    <property type="entry name" value="OEP"/>
    <property type="match status" value="2"/>
</dbReference>
<dbReference type="NCBIfam" id="TIGR01845">
    <property type="entry name" value="outer_NodT"/>
    <property type="match status" value="1"/>
</dbReference>
<evidence type="ECO:0000256" key="2">
    <source>
        <dbReference type="RuleBase" id="RU362097"/>
    </source>
</evidence>
<dbReference type="GO" id="GO:0005886">
    <property type="term" value="C:plasma membrane"/>
    <property type="evidence" value="ECO:0007669"/>
    <property type="project" value="UniProtKB-SubCell"/>
</dbReference>
<dbReference type="AlphaFoldDB" id="A0A2I1NB47"/>
<evidence type="ECO:0000313" key="4">
    <source>
        <dbReference type="Proteomes" id="UP000234639"/>
    </source>
</evidence>
<keyword evidence="2" id="KW-1134">Transmembrane beta strand</keyword>
<dbReference type="RefSeq" id="WP_101637143.1">
    <property type="nucleotide sequence ID" value="NZ_PKHU01000003.1"/>
</dbReference>
<keyword evidence="2" id="KW-0732">Signal</keyword>
<accession>A0A2I1NB47</accession>
<keyword evidence="2" id="KW-0812">Transmembrane</keyword>
<keyword evidence="2" id="KW-0564">Palmitate</keyword>
<comment type="subcellular location">
    <subcellularLocation>
        <location evidence="2">Cell membrane</location>
        <topology evidence="2">Lipid-anchor</topology>
    </subcellularLocation>
</comment>
<evidence type="ECO:0000313" key="3">
    <source>
        <dbReference type="EMBL" id="PKZ29581.1"/>
    </source>
</evidence>
<proteinExistence type="inferred from homology"/>
<feature type="signal peptide" evidence="2">
    <location>
        <begin position="1"/>
        <end position="22"/>
    </location>
</feature>
<dbReference type="SUPFAM" id="SSF56954">
    <property type="entry name" value="Outer membrane efflux proteins (OEP)"/>
    <property type="match status" value="1"/>
</dbReference>
<dbReference type="GO" id="GO:0015562">
    <property type="term" value="F:efflux transmembrane transporter activity"/>
    <property type="evidence" value="ECO:0007669"/>
    <property type="project" value="InterPro"/>
</dbReference>
<comment type="similarity">
    <text evidence="1 2">Belongs to the outer membrane factor (OMF) (TC 1.B.17) family.</text>
</comment>
<dbReference type="Gene3D" id="2.20.200.10">
    <property type="entry name" value="Outer membrane efflux proteins (OEP)"/>
    <property type="match status" value="1"/>
</dbReference>
<name>A0A2I1NB47_9BACT</name>
<dbReference type="Gene3D" id="1.20.1600.10">
    <property type="entry name" value="Outer membrane efflux proteins (OEP)"/>
    <property type="match status" value="1"/>
</dbReference>
<keyword evidence="2" id="KW-0472">Membrane</keyword>
<keyword evidence="2" id="KW-0449">Lipoprotein</keyword>
<organism evidence="3 4">
    <name type="scientific">Campylobacter ureolyticus</name>
    <dbReference type="NCBI Taxonomy" id="827"/>
    <lineage>
        <taxon>Bacteria</taxon>
        <taxon>Pseudomonadati</taxon>
        <taxon>Campylobacterota</taxon>
        <taxon>Epsilonproteobacteria</taxon>
        <taxon>Campylobacterales</taxon>
        <taxon>Campylobacteraceae</taxon>
        <taxon>Campylobacter</taxon>
    </lineage>
</organism>
<dbReference type="PANTHER" id="PTHR30203">
    <property type="entry name" value="OUTER MEMBRANE CATION EFFLUX PROTEIN"/>
    <property type="match status" value="1"/>
</dbReference>
<gene>
    <name evidence="3" type="ORF">CYJ41_04290</name>
</gene>
<dbReference type="Proteomes" id="UP000234639">
    <property type="component" value="Unassembled WGS sequence"/>
</dbReference>
<feature type="chain" id="PRO_5013987802" evidence="2">
    <location>
        <begin position="23"/>
        <end position="481"/>
    </location>
</feature>
<dbReference type="EMBL" id="PKHU01000003">
    <property type="protein sequence ID" value="PKZ29581.1"/>
    <property type="molecule type" value="Genomic_DNA"/>
</dbReference>
<evidence type="ECO:0000256" key="1">
    <source>
        <dbReference type="ARBA" id="ARBA00007613"/>
    </source>
</evidence>